<feature type="domain" description="Peptide chain release factor" evidence="5">
    <location>
        <begin position="134"/>
        <end position="252"/>
    </location>
</feature>
<comment type="similarity">
    <text evidence="1">Belongs to the prokaryotic/mitochondrial release factor family.</text>
</comment>
<keyword evidence="3" id="KW-0648">Protein biosynthesis</keyword>
<dbReference type="SMART" id="SM00937">
    <property type="entry name" value="PCRF"/>
    <property type="match status" value="1"/>
</dbReference>
<dbReference type="Gene3D" id="3.30.160.20">
    <property type="match status" value="1"/>
</dbReference>
<evidence type="ECO:0000256" key="2">
    <source>
        <dbReference type="ARBA" id="ARBA00022481"/>
    </source>
</evidence>
<gene>
    <name evidence="6" type="ORF">CVLEPA_LOCUS3309</name>
</gene>
<evidence type="ECO:0000256" key="3">
    <source>
        <dbReference type="ARBA" id="ARBA00022917"/>
    </source>
</evidence>
<feature type="coiled-coil region" evidence="4">
    <location>
        <begin position="115"/>
        <end position="173"/>
    </location>
</feature>
<dbReference type="Gene3D" id="3.30.70.1660">
    <property type="match status" value="2"/>
</dbReference>
<dbReference type="SUPFAM" id="SSF75620">
    <property type="entry name" value="Release factor"/>
    <property type="match status" value="1"/>
</dbReference>
<evidence type="ECO:0000313" key="6">
    <source>
        <dbReference type="EMBL" id="CAK8673525.1"/>
    </source>
</evidence>
<reference evidence="6 7" key="1">
    <citation type="submission" date="2024-02" db="EMBL/GenBank/DDBJ databases">
        <authorList>
            <person name="Daric V."/>
            <person name="Darras S."/>
        </authorList>
    </citation>
    <scope>NUCLEOTIDE SEQUENCE [LARGE SCALE GENOMIC DNA]</scope>
</reference>
<keyword evidence="7" id="KW-1185">Reference proteome</keyword>
<dbReference type="PANTHER" id="PTHR43804">
    <property type="entry name" value="LD18447P"/>
    <property type="match status" value="1"/>
</dbReference>
<evidence type="ECO:0000313" key="7">
    <source>
        <dbReference type="Proteomes" id="UP001642483"/>
    </source>
</evidence>
<dbReference type="EMBL" id="CAWYQH010000002">
    <property type="protein sequence ID" value="CAK8673525.1"/>
    <property type="molecule type" value="Genomic_DNA"/>
</dbReference>
<dbReference type="Proteomes" id="UP001642483">
    <property type="component" value="Unassembled WGS sequence"/>
</dbReference>
<keyword evidence="4" id="KW-0175">Coiled coil</keyword>
<dbReference type="InterPro" id="IPR045853">
    <property type="entry name" value="Pep_chain_release_fac_I_sf"/>
</dbReference>
<comment type="caution">
    <text evidence="6">The sequence shown here is derived from an EMBL/GenBank/DDBJ whole genome shotgun (WGS) entry which is preliminary data.</text>
</comment>
<organism evidence="6 7">
    <name type="scientific">Clavelina lepadiformis</name>
    <name type="common">Light-bulb sea squirt</name>
    <name type="synonym">Ascidia lepadiformis</name>
    <dbReference type="NCBI Taxonomy" id="159417"/>
    <lineage>
        <taxon>Eukaryota</taxon>
        <taxon>Metazoa</taxon>
        <taxon>Chordata</taxon>
        <taxon>Tunicata</taxon>
        <taxon>Ascidiacea</taxon>
        <taxon>Aplousobranchia</taxon>
        <taxon>Clavelinidae</taxon>
        <taxon>Clavelina</taxon>
    </lineage>
</organism>
<evidence type="ECO:0000256" key="1">
    <source>
        <dbReference type="ARBA" id="ARBA00010835"/>
    </source>
</evidence>
<dbReference type="PANTHER" id="PTHR43804:SF7">
    <property type="entry name" value="LD18447P"/>
    <property type="match status" value="1"/>
</dbReference>
<dbReference type="Pfam" id="PF03462">
    <property type="entry name" value="PCRF"/>
    <property type="match status" value="1"/>
</dbReference>
<dbReference type="Pfam" id="PF00472">
    <property type="entry name" value="RF-1"/>
    <property type="match status" value="1"/>
</dbReference>
<protein>
    <recommendedName>
        <fullName evidence="5">Peptide chain release factor domain-containing protein</fullName>
    </recommendedName>
</protein>
<name>A0ABP0F1D7_CLALP</name>
<keyword evidence="2" id="KW-0488">Methylation</keyword>
<evidence type="ECO:0000259" key="5">
    <source>
        <dbReference type="SMART" id="SM00937"/>
    </source>
</evidence>
<dbReference type="InterPro" id="IPR050057">
    <property type="entry name" value="Prokaryotic/Mito_RF"/>
</dbReference>
<proteinExistence type="inferred from homology"/>
<evidence type="ECO:0000256" key="4">
    <source>
        <dbReference type="SAM" id="Coils"/>
    </source>
</evidence>
<accession>A0ABP0F1D7</accession>
<sequence length="449" mass="51071">MSRCLKTLWKNCSIATSPEHVFKPSISNKKLLKLHRSLASHFCFTTYNRTYSSGHLQQIDSQSLSKYARYLLQIRNQLFYQDKNNHLLKNFHWPALLYDELGGKSNSARNKLKTVAFIAEQLQQNENELDELSALGNETDADDAFQTELKLEMSQLENNIKDLKYNLVDSIVEDKELEQCEGAILEVGAGVGGEEAMLFASELYQMYMQFCYRHGLEVIELNQESENESGLLKASVSIVSPDGFAYQLLRHEAGVHRVQRVPKTESRGRIHTSTASVAVIPKHDTSSFKVNPNEIQKFFGKSPGGGGQHVNKTLSCALVKHVPTGIQVKCHATRFQLDNLNIAMEQLTQILYKRHIDENRSRVNSVRCAQTKSRERSDKIRTYNFHQNRITDHRIGYTVSGIESFLNGGPQLETLLNKLEDKNRNDEKAVIMNALIQEAEEHLKNITDT</sequence>
<dbReference type="InterPro" id="IPR005139">
    <property type="entry name" value="PCRF"/>
</dbReference>
<dbReference type="InterPro" id="IPR000352">
    <property type="entry name" value="Pep_chain_release_fac_I"/>
</dbReference>